<dbReference type="STRING" id="414684.RC1_0605"/>
<keyword evidence="7 12" id="KW-0479">Metal-binding</keyword>
<keyword evidence="9 12" id="KW-0862">Zinc</keyword>
<sequence>MSRQTTLKAPINCTGTGLHSGQRVNMTLAPAPAGTGIVFRRTDLVARGATDEQATIPARWDQVVDTRLCTVVGNAYGAQVGTVEHLMSALRGCGIDNLRVDLDGPEVPIMDGSAAPFVFLVECAGRAVQTAPRRHLRILREVRVEAGDKSVALMPAPVSSFRVEIDFSTAAIRRQEGALRLGIGEDDRTFKAEVARARTFGFLHEVDMMRKAGLARGGSLENAVVIDGDRIVNEGGLRYGDEFVRHKILDAVGDLYMAGAPIIGHFHGVRPGHEMNNRLLRALFADVGAFRWEETAPARTLWTDEDEPLAAIA</sequence>
<dbReference type="GO" id="GO:0009245">
    <property type="term" value="P:lipid A biosynthetic process"/>
    <property type="evidence" value="ECO:0007669"/>
    <property type="project" value="UniProtKB-UniRule"/>
</dbReference>
<dbReference type="Gene3D" id="3.30.230.20">
    <property type="entry name" value="lpxc deacetylase, domain 1"/>
    <property type="match status" value="1"/>
</dbReference>
<reference evidence="13 14" key="1">
    <citation type="journal article" date="2010" name="BMC Genomics">
        <title>Metabolic flexibility revealed in the genome of the cyst-forming alpha-1 proteobacterium Rhodospirillum centenum.</title>
        <authorList>
            <person name="Lu Y.K."/>
            <person name="Marden J."/>
            <person name="Han M."/>
            <person name="Swingley W.D."/>
            <person name="Mastrian S.D."/>
            <person name="Chowdhury S.R."/>
            <person name="Hao J."/>
            <person name="Helmy T."/>
            <person name="Kim S."/>
            <person name="Kurdoglu A.A."/>
            <person name="Matthies H.J."/>
            <person name="Rollo D."/>
            <person name="Stothard P."/>
            <person name="Blankenship R.E."/>
            <person name="Bauer C.E."/>
            <person name="Touchman J.W."/>
        </authorList>
    </citation>
    <scope>NUCLEOTIDE SEQUENCE [LARGE SCALE GENOMIC DNA]</scope>
    <source>
        <strain evidence="14">ATCC 51521 / SW</strain>
    </source>
</reference>
<comment type="function">
    <text evidence="2 12">Catalyzes the hydrolysis of UDP-3-O-myristoyl-N-acetylglucosamine to form UDP-3-O-myristoylglucosamine and acetate, the committed step in lipid A biosynthesis.</text>
</comment>
<evidence type="ECO:0000256" key="12">
    <source>
        <dbReference type="HAMAP-Rule" id="MF_00388"/>
    </source>
</evidence>
<dbReference type="GO" id="GO:0103117">
    <property type="term" value="F:UDP-3-O-acyl-N-acetylglucosamine deacetylase activity"/>
    <property type="evidence" value="ECO:0007669"/>
    <property type="project" value="UniProtKB-UniRule"/>
</dbReference>
<evidence type="ECO:0000256" key="8">
    <source>
        <dbReference type="ARBA" id="ARBA00022801"/>
    </source>
</evidence>
<name>B6IRF5_RHOCS</name>
<evidence type="ECO:0000256" key="5">
    <source>
        <dbReference type="ARBA" id="ARBA00022516"/>
    </source>
</evidence>
<dbReference type="NCBIfam" id="TIGR00325">
    <property type="entry name" value="lpxC"/>
    <property type="match status" value="1"/>
</dbReference>
<accession>B6IRF5</accession>
<gene>
    <name evidence="12 13" type="primary">lpxC</name>
    <name evidence="13" type="ordered locus">RC1_0605</name>
</gene>
<dbReference type="InterPro" id="IPR011334">
    <property type="entry name" value="UDP-acyl_GlcNac_deAcase_C"/>
</dbReference>
<dbReference type="Gene3D" id="3.30.1700.10">
    <property type="entry name" value="lpxc deacetylase, domain 2"/>
    <property type="match status" value="1"/>
</dbReference>
<dbReference type="PANTHER" id="PTHR33694:SF1">
    <property type="entry name" value="UDP-3-O-ACYL-N-ACETYLGLUCOSAMINE DEACETYLASE 1, MITOCHONDRIAL-RELATED"/>
    <property type="match status" value="1"/>
</dbReference>
<evidence type="ECO:0000313" key="14">
    <source>
        <dbReference type="Proteomes" id="UP000001591"/>
    </source>
</evidence>
<feature type="binding site" evidence="12">
    <location>
        <position position="246"/>
    </location>
    <ligand>
        <name>Zn(2+)</name>
        <dbReference type="ChEBI" id="CHEBI:29105"/>
    </ligand>
</feature>
<evidence type="ECO:0000256" key="2">
    <source>
        <dbReference type="ARBA" id="ARBA00002923"/>
    </source>
</evidence>
<dbReference type="AlphaFoldDB" id="B6IRF5"/>
<feature type="active site" description="Proton donor" evidence="12">
    <location>
        <position position="273"/>
    </location>
</feature>
<dbReference type="eggNOG" id="COG0774">
    <property type="taxonomic scope" value="Bacteria"/>
</dbReference>
<protein>
    <recommendedName>
        <fullName evidence="4 12">UDP-3-O-acyl-N-acetylglucosamine deacetylase</fullName>
        <shortName evidence="12">UDP-3-O-acyl-GlcNAc deacetylase</shortName>
        <ecNumber evidence="4 12">3.5.1.108</ecNumber>
    </recommendedName>
    <alternativeName>
        <fullName evidence="12">UDP-3-O-[R-3-hydroxymyristoyl]-N-acetylglucosamine deacetylase</fullName>
    </alternativeName>
</protein>
<dbReference type="KEGG" id="rce:RC1_0605"/>
<dbReference type="HAMAP" id="MF_00388">
    <property type="entry name" value="LpxC"/>
    <property type="match status" value="1"/>
</dbReference>
<evidence type="ECO:0000256" key="4">
    <source>
        <dbReference type="ARBA" id="ARBA00012745"/>
    </source>
</evidence>
<keyword evidence="14" id="KW-1185">Reference proteome</keyword>
<dbReference type="HOGENOM" id="CLU_046528_1_1_5"/>
<feature type="binding site" evidence="12">
    <location>
        <position position="250"/>
    </location>
    <ligand>
        <name>Zn(2+)</name>
        <dbReference type="ChEBI" id="CHEBI:29105"/>
    </ligand>
</feature>
<evidence type="ECO:0000256" key="6">
    <source>
        <dbReference type="ARBA" id="ARBA00022556"/>
    </source>
</evidence>
<dbReference type="InterPro" id="IPR020568">
    <property type="entry name" value="Ribosomal_Su5_D2-typ_SF"/>
</dbReference>
<comment type="pathway">
    <text evidence="3 12">Glycolipid biosynthesis; lipid IV(A) biosynthesis; lipid IV(A) from (3R)-3-hydroxytetradecanoyl-[acyl-carrier-protein] and UDP-N-acetyl-alpha-D-glucosamine: step 2/6.</text>
</comment>
<dbReference type="EMBL" id="CP000613">
    <property type="protein sequence ID" value="ACI98041.1"/>
    <property type="molecule type" value="Genomic_DNA"/>
</dbReference>
<evidence type="ECO:0000256" key="9">
    <source>
        <dbReference type="ARBA" id="ARBA00022833"/>
    </source>
</evidence>
<organism evidence="13 14">
    <name type="scientific">Rhodospirillum centenum (strain ATCC 51521 / SW)</name>
    <dbReference type="NCBI Taxonomy" id="414684"/>
    <lineage>
        <taxon>Bacteria</taxon>
        <taxon>Pseudomonadati</taxon>
        <taxon>Pseudomonadota</taxon>
        <taxon>Alphaproteobacteria</taxon>
        <taxon>Rhodospirillales</taxon>
        <taxon>Rhodospirillaceae</taxon>
        <taxon>Rhodospirillum</taxon>
    </lineage>
</organism>
<dbReference type="InterPro" id="IPR004463">
    <property type="entry name" value="UDP-acyl_GlcNac_deAcase"/>
</dbReference>
<comment type="similarity">
    <text evidence="12">Belongs to the LpxC family.</text>
</comment>
<feature type="binding site" evidence="12">
    <location>
        <position position="85"/>
    </location>
    <ligand>
        <name>Zn(2+)</name>
        <dbReference type="ChEBI" id="CHEBI:29105"/>
    </ligand>
</feature>
<evidence type="ECO:0000256" key="3">
    <source>
        <dbReference type="ARBA" id="ARBA00005002"/>
    </source>
</evidence>
<dbReference type="InterPro" id="IPR015870">
    <property type="entry name" value="UDP-acyl_N-AcGlcN_deAcase_N"/>
</dbReference>
<proteinExistence type="inferred from homology"/>
<evidence type="ECO:0000313" key="13">
    <source>
        <dbReference type="EMBL" id="ACI98041.1"/>
    </source>
</evidence>
<dbReference type="GO" id="GO:0046872">
    <property type="term" value="F:metal ion binding"/>
    <property type="evidence" value="ECO:0007669"/>
    <property type="project" value="UniProtKB-KW"/>
</dbReference>
<comment type="cofactor">
    <cofactor evidence="1 12">
        <name>Zn(2+)</name>
        <dbReference type="ChEBI" id="CHEBI:29105"/>
    </cofactor>
</comment>
<dbReference type="RefSeq" id="WP_012565833.1">
    <property type="nucleotide sequence ID" value="NC_011420.2"/>
</dbReference>
<keyword evidence="6 12" id="KW-0441">Lipid A biosynthesis</keyword>
<dbReference type="GO" id="GO:0016020">
    <property type="term" value="C:membrane"/>
    <property type="evidence" value="ECO:0007669"/>
    <property type="project" value="GOC"/>
</dbReference>
<dbReference type="PANTHER" id="PTHR33694">
    <property type="entry name" value="UDP-3-O-ACYL-N-ACETYLGLUCOSAMINE DEACETYLASE 1, MITOCHONDRIAL-RELATED"/>
    <property type="match status" value="1"/>
</dbReference>
<dbReference type="EC" id="3.5.1.108" evidence="4 12"/>
<dbReference type="Pfam" id="PF03331">
    <property type="entry name" value="LpxC"/>
    <property type="match status" value="1"/>
</dbReference>
<dbReference type="SUPFAM" id="SSF54211">
    <property type="entry name" value="Ribosomal protein S5 domain 2-like"/>
    <property type="match status" value="2"/>
</dbReference>
<keyword evidence="5 12" id="KW-0444">Lipid biosynthesis</keyword>
<evidence type="ECO:0000256" key="10">
    <source>
        <dbReference type="ARBA" id="ARBA00023098"/>
    </source>
</evidence>
<dbReference type="UniPathway" id="UPA00359">
    <property type="reaction ID" value="UER00478"/>
</dbReference>
<keyword evidence="8 12" id="KW-0378">Hydrolase</keyword>
<evidence type="ECO:0000256" key="11">
    <source>
        <dbReference type="ARBA" id="ARBA00024535"/>
    </source>
</evidence>
<evidence type="ECO:0000256" key="1">
    <source>
        <dbReference type="ARBA" id="ARBA00001947"/>
    </source>
</evidence>
<evidence type="ECO:0000256" key="7">
    <source>
        <dbReference type="ARBA" id="ARBA00022723"/>
    </source>
</evidence>
<keyword evidence="10 12" id="KW-0443">Lipid metabolism</keyword>
<comment type="catalytic activity">
    <reaction evidence="11 12">
        <text>a UDP-3-O-[(3R)-3-hydroxyacyl]-N-acetyl-alpha-D-glucosamine + H2O = a UDP-3-O-[(3R)-3-hydroxyacyl]-alpha-D-glucosamine + acetate</text>
        <dbReference type="Rhea" id="RHEA:67816"/>
        <dbReference type="ChEBI" id="CHEBI:15377"/>
        <dbReference type="ChEBI" id="CHEBI:30089"/>
        <dbReference type="ChEBI" id="CHEBI:137740"/>
        <dbReference type="ChEBI" id="CHEBI:173225"/>
        <dbReference type="EC" id="3.5.1.108"/>
    </reaction>
</comment>
<dbReference type="Proteomes" id="UP000001591">
    <property type="component" value="Chromosome"/>
</dbReference>